<sequence>MHNKTIFGALGALLLAGCVSIGGSTEPPEQLLTLTASSTAAAGSTASGDISTALAVSEPAVPQRLNVVRVPVQVDSSSLAYLQDAVWVEKPARLFQRVLSETIRARGGRLVVGGGDLEFAAPTQLSGQLLAMDYIPARSAVIVQYEAVLRLPDGTVRTQRFESEITGVAPTALSVAPALNSAANDVAAQVADWVG</sequence>
<dbReference type="Gene3D" id="3.40.50.10610">
    <property type="entry name" value="ABC-type transport auxiliary lipoprotein component"/>
    <property type="match status" value="1"/>
</dbReference>
<feature type="domain" description="ABC-type transport auxiliary lipoprotein component" evidence="1">
    <location>
        <begin position="33"/>
        <end position="191"/>
    </location>
</feature>
<name>A0A844ZTH7_9SPHN</name>
<keyword evidence="3" id="KW-1185">Reference proteome</keyword>
<accession>A0A844ZTH7</accession>
<protein>
    <submittedName>
        <fullName evidence="2">ABC transporter</fullName>
    </submittedName>
</protein>
<dbReference type="PROSITE" id="PS51257">
    <property type="entry name" value="PROKAR_LIPOPROTEIN"/>
    <property type="match status" value="1"/>
</dbReference>
<dbReference type="Proteomes" id="UP000435243">
    <property type="component" value="Unassembled WGS sequence"/>
</dbReference>
<organism evidence="2 3">
    <name type="scientific">Alteraurantiacibacter aestuarii</name>
    <dbReference type="NCBI Taxonomy" id="650004"/>
    <lineage>
        <taxon>Bacteria</taxon>
        <taxon>Pseudomonadati</taxon>
        <taxon>Pseudomonadota</taxon>
        <taxon>Alphaproteobacteria</taxon>
        <taxon>Sphingomonadales</taxon>
        <taxon>Erythrobacteraceae</taxon>
        <taxon>Alteraurantiacibacter</taxon>
    </lineage>
</organism>
<dbReference type="Pfam" id="PF03886">
    <property type="entry name" value="ABC_trans_aux"/>
    <property type="match status" value="1"/>
</dbReference>
<evidence type="ECO:0000259" key="1">
    <source>
        <dbReference type="Pfam" id="PF03886"/>
    </source>
</evidence>
<dbReference type="InterPro" id="IPR005586">
    <property type="entry name" value="ABC_trans_aux"/>
</dbReference>
<dbReference type="RefSeq" id="WP_160591428.1">
    <property type="nucleotide sequence ID" value="NZ_BAAAFP010000003.1"/>
</dbReference>
<dbReference type="OrthoDB" id="7391077at2"/>
<evidence type="ECO:0000313" key="3">
    <source>
        <dbReference type="Proteomes" id="UP000435243"/>
    </source>
</evidence>
<dbReference type="EMBL" id="WTYY01000004">
    <property type="protein sequence ID" value="MXO88879.1"/>
    <property type="molecule type" value="Genomic_DNA"/>
</dbReference>
<comment type="caution">
    <text evidence="2">The sequence shown here is derived from an EMBL/GenBank/DDBJ whole genome shotgun (WGS) entry which is preliminary data.</text>
</comment>
<gene>
    <name evidence="2" type="ORF">GRI32_09020</name>
</gene>
<proteinExistence type="predicted"/>
<dbReference type="AlphaFoldDB" id="A0A844ZTH7"/>
<reference evidence="2 3" key="1">
    <citation type="submission" date="2019-12" db="EMBL/GenBank/DDBJ databases">
        <title>Genomic-based taxomic classification of the family Erythrobacteraceae.</title>
        <authorList>
            <person name="Xu L."/>
        </authorList>
    </citation>
    <scope>NUCLEOTIDE SEQUENCE [LARGE SCALE GENOMIC DNA]</scope>
    <source>
        <strain evidence="2 3">JCM 16339</strain>
    </source>
</reference>
<dbReference type="SUPFAM" id="SSF159594">
    <property type="entry name" value="XCC0632-like"/>
    <property type="match status" value="1"/>
</dbReference>
<evidence type="ECO:0000313" key="2">
    <source>
        <dbReference type="EMBL" id="MXO88879.1"/>
    </source>
</evidence>